<accession>A0A9D1TN71</accession>
<reference evidence="6" key="1">
    <citation type="journal article" date="2021" name="PeerJ">
        <title>Extensive microbial diversity within the chicken gut microbiome revealed by metagenomics and culture.</title>
        <authorList>
            <person name="Gilroy R."/>
            <person name="Ravi A."/>
            <person name="Getino M."/>
            <person name="Pursley I."/>
            <person name="Horton D.L."/>
            <person name="Alikhan N.F."/>
            <person name="Baker D."/>
            <person name="Gharbi K."/>
            <person name="Hall N."/>
            <person name="Watson M."/>
            <person name="Adriaenssens E.M."/>
            <person name="Foster-Nyarko E."/>
            <person name="Jarju S."/>
            <person name="Secka A."/>
            <person name="Antonio M."/>
            <person name="Oren A."/>
            <person name="Chaudhuri R.R."/>
            <person name="La Ragione R."/>
            <person name="Hildebrand F."/>
            <person name="Pallen M.J."/>
        </authorList>
    </citation>
    <scope>NUCLEOTIDE SEQUENCE</scope>
    <source>
        <strain evidence="6">Gambia11-129</strain>
    </source>
</reference>
<dbReference type="CDD" id="cd00592">
    <property type="entry name" value="HTH_MerR-like"/>
    <property type="match status" value="1"/>
</dbReference>
<dbReference type="EMBL" id="DXHU01000022">
    <property type="protein sequence ID" value="HIV99282.1"/>
    <property type="molecule type" value="Genomic_DNA"/>
</dbReference>
<dbReference type="AlphaFoldDB" id="A0A9D1TN71"/>
<dbReference type="PANTHER" id="PTHR30204:SF69">
    <property type="entry name" value="MERR-FAMILY TRANSCRIPTIONAL REGULATOR"/>
    <property type="match status" value="1"/>
</dbReference>
<dbReference type="InterPro" id="IPR000551">
    <property type="entry name" value="MerR-type_HTH_dom"/>
</dbReference>
<evidence type="ECO:0000256" key="4">
    <source>
        <dbReference type="ARBA" id="ARBA00023163"/>
    </source>
</evidence>
<dbReference type="InterPro" id="IPR009061">
    <property type="entry name" value="DNA-bd_dom_put_sf"/>
</dbReference>
<dbReference type="GO" id="GO:0003700">
    <property type="term" value="F:DNA-binding transcription factor activity"/>
    <property type="evidence" value="ECO:0007669"/>
    <property type="project" value="InterPro"/>
</dbReference>
<dbReference type="Pfam" id="PF13411">
    <property type="entry name" value="MerR_1"/>
    <property type="match status" value="1"/>
</dbReference>
<evidence type="ECO:0000313" key="7">
    <source>
        <dbReference type="Proteomes" id="UP000823936"/>
    </source>
</evidence>
<protein>
    <submittedName>
        <fullName evidence="6">MerR family transcriptional regulator</fullName>
    </submittedName>
</protein>
<sequence>MKKYKIGEIAVKLNITIRTIRYYEEEGLIKVSRSSGNQRFYTERDIIILKRIIELRSLGFSIDEIKKIIRLKKIDESGNRRREELLKAYRAKLSQALEKKKKTEIYISELSWRLKQLESAKDNFTSCPGELCRTCSFKDRCTFYSSETIN</sequence>
<dbReference type="Proteomes" id="UP000823936">
    <property type="component" value="Unassembled WGS sequence"/>
</dbReference>
<evidence type="ECO:0000256" key="2">
    <source>
        <dbReference type="ARBA" id="ARBA00023015"/>
    </source>
</evidence>
<comment type="caution">
    <text evidence="6">The sequence shown here is derived from an EMBL/GenBank/DDBJ whole genome shotgun (WGS) entry which is preliminary data.</text>
</comment>
<dbReference type="Gene3D" id="1.10.1660.10">
    <property type="match status" value="1"/>
</dbReference>
<evidence type="ECO:0000259" key="5">
    <source>
        <dbReference type="PROSITE" id="PS50937"/>
    </source>
</evidence>
<keyword evidence="1" id="KW-0678">Repressor</keyword>
<keyword evidence="4" id="KW-0804">Transcription</keyword>
<feature type="domain" description="HTH merR-type" evidence="5">
    <location>
        <begin position="3"/>
        <end position="71"/>
    </location>
</feature>
<evidence type="ECO:0000256" key="3">
    <source>
        <dbReference type="ARBA" id="ARBA00023125"/>
    </source>
</evidence>
<keyword evidence="3" id="KW-0238">DNA-binding</keyword>
<evidence type="ECO:0000313" key="6">
    <source>
        <dbReference type="EMBL" id="HIV99282.1"/>
    </source>
</evidence>
<dbReference type="SMART" id="SM00422">
    <property type="entry name" value="HTH_MERR"/>
    <property type="match status" value="1"/>
</dbReference>
<dbReference type="PROSITE" id="PS50937">
    <property type="entry name" value="HTH_MERR_2"/>
    <property type="match status" value="1"/>
</dbReference>
<dbReference type="PRINTS" id="PR00040">
    <property type="entry name" value="HTHMERR"/>
</dbReference>
<keyword evidence="2" id="KW-0805">Transcription regulation</keyword>
<dbReference type="InterPro" id="IPR047057">
    <property type="entry name" value="MerR_fam"/>
</dbReference>
<proteinExistence type="predicted"/>
<name>A0A9D1TN71_9SPIO</name>
<organism evidence="6 7">
    <name type="scientific">Candidatus Ornithospirochaeta avicola</name>
    <dbReference type="NCBI Taxonomy" id="2840896"/>
    <lineage>
        <taxon>Bacteria</taxon>
        <taxon>Pseudomonadati</taxon>
        <taxon>Spirochaetota</taxon>
        <taxon>Spirochaetia</taxon>
        <taxon>Spirochaetales</taxon>
        <taxon>Spirochaetaceae</taxon>
        <taxon>Spirochaetaceae incertae sedis</taxon>
        <taxon>Candidatus Ornithospirochaeta</taxon>
    </lineage>
</organism>
<dbReference type="GO" id="GO:0003677">
    <property type="term" value="F:DNA binding"/>
    <property type="evidence" value="ECO:0007669"/>
    <property type="project" value="UniProtKB-KW"/>
</dbReference>
<evidence type="ECO:0000256" key="1">
    <source>
        <dbReference type="ARBA" id="ARBA00022491"/>
    </source>
</evidence>
<dbReference type="PANTHER" id="PTHR30204">
    <property type="entry name" value="REDOX-CYCLING DRUG-SENSING TRANSCRIPTIONAL ACTIVATOR SOXR"/>
    <property type="match status" value="1"/>
</dbReference>
<dbReference type="SUPFAM" id="SSF46955">
    <property type="entry name" value="Putative DNA-binding domain"/>
    <property type="match status" value="1"/>
</dbReference>
<dbReference type="PROSITE" id="PS00552">
    <property type="entry name" value="HTH_MERR_1"/>
    <property type="match status" value="1"/>
</dbReference>
<gene>
    <name evidence="6" type="ORF">IAB12_05865</name>
</gene>
<reference evidence="6" key="2">
    <citation type="submission" date="2021-04" db="EMBL/GenBank/DDBJ databases">
        <authorList>
            <person name="Gilroy R."/>
        </authorList>
    </citation>
    <scope>NUCLEOTIDE SEQUENCE</scope>
    <source>
        <strain evidence="6">Gambia11-129</strain>
    </source>
</reference>